<evidence type="ECO:0000313" key="4">
    <source>
        <dbReference type="Proteomes" id="UP000183063"/>
    </source>
</evidence>
<sequence>MHRGDGEDHGDRRHEQSLRAGQFLEREKGKAGKHCTYRESNECCLEVVDDVDLCLDRLHPRQVHRPDAQRHQDATRDERIIARSPEATRIANQETHMANTTESAVRPSP</sequence>
<feature type="compositionally biased region" description="Basic and acidic residues" evidence="1">
    <location>
        <begin position="63"/>
        <end position="81"/>
    </location>
</feature>
<organism evidence="2 4">
    <name type="scientific">Rhizobium tibeticum</name>
    <dbReference type="NCBI Taxonomy" id="501024"/>
    <lineage>
        <taxon>Bacteria</taxon>
        <taxon>Pseudomonadati</taxon>
        <taxon>Pseudomonadota</taxon>
        <taxon>Alphaproteobacteria</taxon>
        <taxon>Hyphomicrobiales</taxon>
        <taxon>Rhizobiaceae</taxon>
        <taxon>Rhizobium/Agrobacterium group</taxon>
        <taxon>Rhizobium</taxon>
    </lineage>
</organism>
<evidence type="ECO:0000313" key="3">
    <source>
        <dbReference type="EMBL" id="SEN15215.1"/>
    </source>
</evidence>
<evidence type="ECO:0000313" key="5">
    <source>
        <dbReference type="Proteomes" id="UP000198939"/>
    </source>
</evidence>
<feature type="region of interest" description="Disordered" evidence="1">
    <location>
        <begin position="63"/>
        <end position="109"/>
    </location>
</feature>
<reference evidence="4" key="3">
    <citation type="submission" date="2016-10" db="EMBL/GenBank/DDBJ databases">
        <authorList>
            <person name="Wibberg D."/>
        </authorList>
    </citation>
    <scope>NUCLEOTIDE SEQUENCE [LARGE SCALE GENOMIC DNA]</scope>
</reference>
<reference evidence="3 5" key="2">
    <citation type="submission" date="2016-10" db="EMBL/GenBank/DDBJ databases">
        <authorList>
            <person name="Varghese N."/>
            <person name="Submissions S."/>
        </authorList>
    </citation>
    <scope>NUCLEOTIDE SEQUENCE [LARGE SCALE GENOMIC DNA]</scope>
    <source>
        <strain evidence="3 5">CGMCC 1.7071</strain>
    </source>
</reference>
<feature type="compositionally biased region" description="Basic and acidic residues" evidence="1">
    <location>
        <begin position="1"/>
        <end position="17"/>
    </location>
</feature>
<proteinExistence type="predicted"/>
<feature type="region of interest" description="Disordered" evidence="1">
    <location>
        <begin position="1"/>
        <end position="34"/>
    </location>
</feature>
<dbReference type="AlphaFoldDB" id="A0A1H8E6U5"/>
<accession>A0A1H8E6U5</accession>
<gene>
    <name evidence="2" type="ORF">RTCCBAU85039_1147</name>
    <name evidence="3" type="ORF">SAMN05216228_1002327</name>
</gene>
<feature type="compositionally biased region" description="Polar residues" evidence="1">
    <location>
        <begin position="90"/>
        <end position="103"/>
    </location>
</feature>
<dbReference type="EMBL" id="FNXB01000004">
    <property type="protein sequence ID" value="SEH55792.1"/>
    <property type="molecule type" value="Genomic_DNA"/>
</dbReference>
<dbReference type="Proteomes" id="UP000183063">
    <property type="component" value="Unassembled WGS sequence"/>
</dbReference>
<evidence type="ECO:0000313" key="2">
    <source>
        <dbReference type="EMBL" id="SEH55792.1"/>
    </source>
</evidence>
<feature type="compositionally biased region" description="Basic and acidic residues" evidence="1">
    <location>
        <begin position="24"/>
        <end position="34"/>
    </location>
</feature>
<dbReference type="Proteomes" id="UP000198939">
    <property type="component" value="Unassembled WGS sequence"/>
</dbReference>
<name>A0A1H8E6U5_9HYPH</name>
<protein>
    <submittedName>
        <fullName evidence="2">Uncharacterized protein</fullName>
    </submittedName>
</protein>
<evidence type="ECO:0000256" key="1">
    <source>
        <dbReference type="SAM" id="MobiDB-lite"/>
    </source>
</evidence>
<reference evidence="2" key="1">
    <citation type="submission" date="2016-10" db="EMBL/GenBank/DDBJ databases">
        <authorList>
            <person name="de Groot N.N."/>
        </authorList>
    </citation>
    <scope>NUCLEOTIDE SEQUENCE [LARGE SCALE GENOMIC DNA]</scope>
    <source>
        <strain evidence="2">CCBAU85039</strain>
    </source>
</reference>
<dbReference type="EMBL" id="FOCV01000002">
    <property type="protein sequence ID" value="SEN15215.1"/>
    <property type="molecule type" value="Genomic_DNA"/>
</dbReference>
<keyword evidence="5" id="KW-1185">Reference proteome</keyword>